<gene>
    <name evidence="2" type="ORF">DAPPUDRAFT_337607</name>
</gene>
<name>E9I1W2_DAPPU</name>
<evidence type="ECO:0000259" key="1">
    <source>
        <dbReference type="Pfam" id="PF01331"/>
    </source>
</evidence>
<dbReference type="InterPro" id="IPR001339">
    <property type="entry name" value="mRNA_cap_enzyme_adenylation"/>
</dbReference>
<sequence length="269" mass="30410">MRFSGQFLEINPDAKFLDGEQVEGIHLVTDFDFVRQLQVRFGQCANGPTDFFPAMWPVNLSTGNISSLESEPHVVTPKPYGTRYLLYVNPSGEMFLENMTQHIFRIDDDHAIQMISSDGQSITDVILDGVVTRVSEKHPDAGRLTFVIMDATLCRGVGLTHMGISQRIAFVKDAIVTPRLEALKNGTIKSDGEAFNLDIVDCKESYEAEKFLSEEFRDVLFKYPLLSILFIPRDKRYTCGTCYDVFQWKENDVCRAVFRLKIPEGSSAT</sequence>
<dbReference type="SUPFAM" id="SSF56091">
    <property type="entry name" value="DNA ligase/mRNA capping enzyme, catalytic domain"/>
    <property type="match status" value="1"/>
</dbReference>
<dbReference type="STRING" id="6669.E9I1W2"/>
<dbReference type="GO" id="GO:0005524">
    <property type="term" value="F:ATP binding"/>
    <property type="evidence" value="ECO:0007669"/>
    <property type="project" value="InterPro"/>
</dbReference>
<dbReference type="Pfam" id="PF01331">
    <property type="entry name" value="mRNA_cap_enzyme"/>
    <property type="match status" value="1"/>
</dbReference>
<keyword evidence="3" id="KW-1185">Reference proteome</keyword>
<dbReference type="PANTHER" id="PTHR10367:SF17">
    <property type="entry name" value="MRNA-CAPPING ENZYME"/>
    <property type="match status" value="1"/>
</dbReference>
<evidence type="ECO:0000313" key="3">
    <source>
        <dbReference type="Proteomes" id="UP000000305"/>
    </source>
</evidence>
<dbReference type="InParanoid" id="E9I1W2"/>
<dbReference type="PANTHER" id="PTHR10367">
    <property type="entry name" value="MRNA-CAPPING ENZYME"/>
    <property type="match status" value="1"/>
</dbReference>
<dbReference type="PhylomeDB" id="E9I1W2"/>
<dbReference type="HOGENOM" id="CLU_021710_1_0_1"/>
<dbReference type="AlphaFoldDB" id="E9I1W2"/>
<protein>
    <recommendedName>
        <fullName evidence="1">mRNA capping enzyme adenylation domain-containing protein</fullName>
    </recommendedName>
</protein>
<dbReference type="Gene3D" id="3.30.1490.430">
    <property type="match status" value="1"/>
</dbReference>
<dbReference type="OrthoDB" id="289314at2759"/>
<dbReference type="eggNOG" id="KOG2386">
    <property type="taxonomic scope" value="Eukaryota"/>
</dbReference>
<accession>E9I1W2</accession>
<evidence type="ECO:0000313" key="2">
    <source>
        <dbReference type="EMBL" id="EFX62019.1"/>
    </source>
</evidence>
<reference evidence="2 3" key="1">
    <citation type="journal article" date="2011" name="Science">
        <title>The ecoresponsive genome of Daphnia pulex.</title>
        <authorList>
            <person name="Colbourne J.K."/>
            <person name="Pfrender M.E."/>
            <person name="Gilbert D."/>
            <person name="Thomas W.K."/>
            <person name="Tucker A."/>
            <person name="Oakley T.H."/>
            <person name="Tokishita S."/>
            <person name="Aerts A."/>
            <person name="Arnold G.J."/>
            <person name="Basu M.K."/>
            <person name="Bauer D.J."/>
            <person name="Caceres C.E."/>
            <person name="Carmel L."/>
            <person name="Casola C."/>
            <person name="Choi J.H."/>
            <person name="Detter J.C."/>
            <person name="Dong Q."/>
            <person name="Dusheyko S."/>
            <person name="Eads B.D."/>
            <person name="Frohlich T."/>
            <person name="Geiler-Samerotte K.A."/>
            <person name="Gerlach D."/>
            <person name="Hatcher P."/>
            <person name="Jogdeo S."/>
            <person name="Krijgsveld J."/>
            <person name="Kriventseva E.V."/>
            <person name="Kultz D."/>
            <person name="Laforsch C."/>
            <person name="Lindquist E."/>
            <person name="Lopez J."/>
            <person name="Manak J.R."/>
            <person name="Muller J."/>
            <person name="Pangilinan J."/>
            <person name="Patwardhan R.P."/>
            <person name="Pitluck S."/>
            <person name="Pritham E.J."/>
            <person name="Rechtsteiner A."/>
            <person name="Rho M."/>
            <person name="Rogozin I.B."/>
            <person name="Sakarya O."/>
            <person name="Salamov A."/>
            <person name="Schaack S."/>
            <person name="Shapiro H."/>
            <person name="Shiga Y."/>
            <person name="Skalitzky C."/>
            <person name="Smith Z."/>
            <person name="Souvorov A."/>
            <person name="Sung W."/>
            <person name="Tang Z."/>
            <person name="Tsuchiya D."/>
            <person name="Tu H."/>
            <person name="Vos H."/>
            <person name="Wang M."/>
            <person name="Wolf Y.I."/>
            <person name="Yamagata H."/>
            <person name="Yamada T."/>
            <person name="Ye Y."/>
            <person name="Shaw J.R."/>
            <person name="Andrews J."/>
            <person name="Crease T.J."/>
            <person name="Tang H."/>
            <person name="Lucas S.M."/>
            <person name="Robertson H.M."/>
            <person name="Bork P."/>
            <person name="Koonin E.V."/>
            <person name="Zdobnov E.M."/>
            <person name="Grigoriev I.V."/>
            <person name="Lynch M."/>
            <person name="Boore J.L."/>
        </authorList>
    </citation>
    <scope>NUCLEOTIDE SEQUENCE [LARGE SCALE GENOMIC DNA]</scope>
</reference>
<dbReference type="Proteomes" id="UP000000305">
    <property type="component" value="Unassembled WGS sequence"/>
</dbReference>
<dbReference type="GO" id="GO:0004484">
    <property type="term" value="F:mRNA guanylyltransferase activity"/>
    <property type="evidence" value="ECO:0000318"/>
    <property type="project" value="GO_Central"/>
</dbReference>
<dbReference type="EMBL" id="GL733897">
    <property type="protein sequence ID" value="EFX62019.1"/>
    <property type="molecule type" value="Genomic_DNA"/>
</dbReference>
<organism evidence="2 3">
    <name type="scientific">Daphnia pulex</name>
    <name type="common">Water flea</name>
    <dbReference type="NCBI Taxonomy" id="6669"/>
    <lineage>
        <taxon>Eukaryota</taxon>
        <taxon>Metazoa</taxon>
        <taxon>Ecdysozoa</taxon>
        <taxon>Arthropoda</taxon>
        <taxon>Crustacea</taxon>
        <taxon>Branchiopoda</taxon>
        <taxon>Diplostraca</taxon>
        <taxon>Cladocera</taxon>
        <taxon>Anomopoda</taxon>
        <taxon>Daphniidae</taxon>
        <taxon>Daphnia</taxon>
    </lineage>
</organism>
<dbReference type="Gene3D" id="3.30.470.30">
    <property type="entry name" value="DNA ligase/mRNA capping enzyme"/>
    <property type="match status" value="1"/>
</dbReference>
<feature type="domain" description="mRNA capping enzyme adenylation" evidence="1">
    <location>
        <begin position="57"/>
        <end position="249"/>
    </location>
</feature>
<dbReference type="InterPro" id="IPR051029">
    <property type="entry name" value="mRNA_Capping_Enz/RNA_Phosphat"/>
</dbReference>
<dbReference type="KEGG" id="dpx:DAPPUDRAFT_337607"/>
<proteinExistence type="predicted"/>
<dbReference type="GO" id="GO:0006370">
    <property type="term" value="P:7-methylguanosine mRNA capping"/>
    <property type="evidence" value="ECO:0000318"/>
    <property type="project" value="GO_Central"/>
</dbReference>